<feature type="region of interest" description="Disordered" evidence="1">
    <location>
        <begin position="448"/>
        <end position="467"/>
    </location>
</feature>
<feature type="compositionally biased region" description="Polar residues" evidence="1">
    <location>
        <begin position="403"/>
        <end position="416"/>
    </location>
</feature>
<sequence length="1335" mass="149661">MPKREPKTKVKKHQVEELSLLVNGLSFSSLDVGSIRDAIQKLDARLEENTASLQESWGKFVDVCSTISNEKTQDPPEWLSSKDAVDLLASSDVIQTSSCPYEPIALNCFLNNVIQALERNPGKEESIFEDLVQFASQQGILMPFGAPEKNGDGDETSELPLNTIVIEDEQATDVLWEAIRRKIRKGMWTLLANLPLSNQHNELDCDQQTKIKLLADLCFLYPAEDIWKGYQNYRKKLLDQYIASEALLEEVETDLAMSSETPNDVRMFVKLCKASEIMIYEDAMILQEGIFSTTVPSFEFIHESYLLRITEELRSVCQAVYNKEKEEQVLLNELGQASSHRRGSNVSFGSRRGSTLSNVKKINSRDILLVYKHCFMAVVHLERLVNKVTSQKDTEGGAGIRGTSLQNASRSPSSPVLSHRNPSRHSSKKNPDMPLYVAEGNLPLPFGSGSSRLDSQPLSSVSAPNPNSQWPWREEFKSHISKLSMALSESIKHTCEKALEEGMQMYKSTQRIPTVRLRDDFIGGKQDYPRRIDKCCAAIMDEADEVLPLASSQGGKLFHVIRSSFVDSLEASLKSYHTRLTQLLSDFPKVCDVECLFIVLGSAVFIRNHLVHYEDVLGSEPRRPFPLLHRQFSDLVDSVSDQIISYHDNVISMVILQDARSNNWSDSRPFFEDQRCSFSVQMWNYHLQGLQHDLWNYCPPEKAQEMFTSVLHSSLVTIVTRYSHVCPTSRRVKQFRSDITAMLLSTLSFLWSCCKSVPSLLDPQCSVAPFPTIHSLCSCLLTTLAVVGSPLDSLCSHVMGETSGSTETAQSKTAWLSWIYPEVFKSHEGSLAALTDRQATFVLFKLMVNQPGPQWPLFIRALLSRNARLPVIIVKYGELSSLRTPVNGSHSELVQAAGSSLFEEESTSSVESANKFKEGVVCSLYHILFQCSNEMPGLVNYLMAIVSREASWKLFDDSSSGLKISDATESPVWLECVFKTFDPYIVRFLYPSLLLLCEQDKKVTKSYNFTSMSALPCGCERKKSPKTRDTKSQTDVQYTALQDLLNQLTKHFCAIPKIMCQFLNKLQESVHQKSTDQSSETAGITVLASILYRWLMDFDKVCVACEARLSPETQRSVAMFAEIVWHVFVNLGRTEGGVRNPALPSDLDALLISKRDWLNQKVGQIKAYIASQPYEEFSVETVCESLADIQFTHMASALLAEPKGAACLKHAYTFIQAQKDWLMNLVLVPGHILPPVPSNSIPGTEQSERYNPLRQFALIGECDFNQDKIASFPFDWSALLQSCLGASADIVKRLAFNRSEMQGGAFLEDSQRQLVNALKAHFGVTVDGGNDEQSG</sequence>
<accession>A0AAU9VT54</accession>
<proteinExistence type="predicted"/>
<organism evidence="2 3">
    <name type="scientific">Pocillopora meandrina</name>
    <dbReference type="NCBI Taxonomy" id="46732"/>
    <lineage>
        <taxon>Eukaryota</taxon>
        <taxon>Metazoa</taxon>
        <taxon>Cnidaria</taxon>
        <taxon>Anthozoa</taxon>
        <taxon>Hexacorallia</taxon>
        <taxon>Scleractinia</taxon>
        <taxon>Astrocoeniina</taxon>
        <taxon>Pocilloporidae</taxon>
        <taxon>Pocillopora</taxon>
    </lineage>
</organism>
<evidence type="ECO:0000313" key="2">
    <source>
        <dbReference type="EMBL" id="CAH3038621.1"/>
    </source>
</evidence>
<name>A0AAU9VT54_9CNID</name>
<dbReference type="PANTHER" id="PTHR33960">
    <property type="entry name" value="SIMILAR TO KIAA0825 PROTEIN"/>
    <property type="match status" value="1"/>
</dbReference>
<dbReference type="PANTHER" id="PTHR33960:SF1">
    <property type="entry name" value="SIMILAR TO KIAA0825 PROTEIN"/>
    <property type="match status" value="1"/>
</dbReference>
<gene>
    <name evidence="2" type="ORF">PMEA_00021805</name>
</gene>
<reference evidence="2 3" key="1">
    <citation type="submission" date="2022-05" db="EMBL/GenBank/DDBJ databases">
        <authorList>
            <consortium name="Genoscope - CEA"/>
            <person name="William W."/>
        </authorList>
    </citation>
    <scope>NUCLEOTIDE SEQUENCE [LARGE SCALE GENOMIC DNA]</scope>
</reference>
<evidence type="ECO:0000256" key="1">
    <source>
        <dbReference type="SAM" id="MobiDB-lite"/>
    </source>
</evidence>
<keyword evidence="3" id="KW-1185">Reference proteome</keyword>
<dbReference type="Pfam" id="PF14906">
    <property type="entry name" value="DUF4495"/>
    <property type="match status" value="1"/>
</dbReference>
<feature type="region of interest" description="Disordered" evidence="1">
    <location>
        <begin position="390"/>
        <end position="438"/>
    </location>
</feature>
<dbReference type="Proteomes" id="UP001159428">
    <property type="component" value="Unassembled WGS sequence"/>
</dbReference>
<comment type="caution">
    <text evidence="2">The sequence shown here is derived from an EMBL/GenBank/DDBJ whole genome shotgun (WGS) entry which is preliminary data.</text>
</comment>
<evidence type="ECO:0000313" key="3">
    <source>
        <dbReference type="Proteomes" id="UP001159428"/>
    </source>
</evidence>
<protein>
    <submittedName>
        <fullName evidence="2">Uncharacterized protein</fullName>
    </submittedName>
</protein>
<dbReference type="InterPro" id="IPR027993">
    <property type="entry name" value="DUF4495"/>
</dbReference>
<dbReference type="EMBL" id="CALNXJ010000004">
    <property type="protein sequence ID" value="CAH3038621.1"/>
    <property type="molecule type" value="Genomic_DNA"/>
</dbReference>